<reference evidence="1 2" key="1">
    <citation type="submission" date="2016-10" db="EMBL/GenBank/DDBJ databases">
        <authorList>
            <person name="de Groot N.N."/>
        </authorList>
    </citation>
    <scope>NUCLEOTIDE SEQUENCE [LARGE SCALE GENOMIC DNA]</scope>
    <source>
        <strain evidence="1 2">TC2-24</strain>
    </source>
</reference>
<name>A0A1I0N8P3_9BACT</name>
<dbReference type="AlphaFoldDB" id="A0A1I0N8P3"/>
<dbReference type="EMBL" id="FOIQ01000002">
    <property type="protein sequence ID" value="SEV97210.1"/>
    <property type="molecule type" value="Genomic_DNA"/>
</dbReference>
<accession>A0A1I0N8P3</accession>
<keyword evidence="2" id="KW-1185">Reference proteome</keyword>
<proteinExistence type="predicted"/>
<protein>
    <recommendedName>
        <fullName evidence="3">DUF3244 domain-containing protein</fullName>
    </recommendedName>
</protein>
<evidence type="ECO:0000313" key="2">
    <source>
        <dbReference type="Proteomes" id="UP000199373"/>
    </source>
</evidence>
<dbReference type="Proteomes" id="UP000199373">
    <property type="component" value="Unassembled WGS sequence"/>
</dbReference>
<sequence length="112" mass="12289">MLPSSSFAKHHVLKKLTPFPKPPVMAPARYRIGVWLDAETGELSISPNYNVVGLHVIISSNGIVYSEATVSIPANQVYTDYLGDYDEGEYTLTLEKGNGEVISSYVIIITND</sequence>
<gene>
    <name evidence="1" type="ORF">SAMN04487850_1032</name>
</gene>
<organism evidence="1 2">
    <name type="scientific">Prevotella aff. ruminicola Tc2-24</name>
    <dbReference type="NCBI Taxonomy" id="81582"/>
    <lineage>
        <taxon>Bacteria</taxon>
        <taxon>Pseudomonadati</taxon>
        <taxon>Bacteroidota</taxon>
        <taxon>Bacteroidia</taxon>
        <taxon>Bacteroidales</taxon>
        <taxon>Prevotellaceae</taxon>
        <taxon>Prevotella</taxon>
    </lineage>
</organism>
<evidence type="ECO:0008006" key="3">
    <source>
        <dbReference type="Google" id="ProtNLM"/>
    </source>
</evidence>
<evidence type="ECO:0000313" key="1">
    <source>
        <dbReference type="EMBL" id="SEV97210.1"/>
    </source>
</evidence>